<evidence type="ECO:0000313" key="2">
    <source>
        <dbReference type="EMBL" id="GAA0951829.1"/>
    </source>
</evidence>
<feature type="region of interest" description="Disordered" evidence="1">
    <location>
        <begin position="49"/>
        <end position="104"/>
    </location>
</feature>
<proteinExistence type="predicted"/>
<sequence>MEPAVGAPGVDAQLFGRGLLPQAVSRAPADQGLADPQPLVAAVDHQAVQVDRRGPELLRRPQPGTPRHLDGDARHQGPAAPQDPGPAPGHPVPDPRVPGRLVGPGQVPLVGPYLLAQPAPRLVEKAGDPGDVVVGRETEHKRFGHLPKN</sequence>
<reference evidence="3" key="1">
    <citation type="journal article" date="2019" name="Int. J. Syst. Evol. Microbiol.">
        <title>The Global Catalogue of Microorganisms (GCM) 10K type strain sequencing project: providing services to taxonomists for standard genome sequencing and annotation.</title>
        <authorList>
            <consortium name="The Broad Institute Genomics Platform"/>
            <consortium name="The Broad Institute Genome Sequencing Center for Infectious Disease"/>
            <person name="Wu L."/>
            <person name="Ma J."/>
        </authorList>
    </citation>
    <scope>NUCLEOTIDE SEQUENCE [LARGE SCALE GENOMIC DNA]</scope>
    <source>
        <strain evidence="3">JCM 10696</strain>
    </source>
</reference>
<evidence type="ECO:0000313" key="3">
    <source>
        <dbReference type="Proteomes" id="UP001500665"/>
    </source>
</evidence>
<accession>A0ABP4BM61</accession>
<comment type="caution">
    <text evidence="2">The sequence shown here is derived from an EMBL/GenBank/DDBJ whole genome shotgun (WGS) entry which is preliminary data.</text>
</comment>
<organism evidence="2 3">
    <name type="scientific">Actinocorallia libanotica</name>
    <dbReference type="NCBI Taxonomy" id="46162"/>
    <lineage>
        <taxon>Bacteria</taxon>
        <taxon>Bacillati</taxon>
        <taxon>Actinomycetota</taxon>
        <taxon>Actinomycetes</taxon>
        <taxon>Streptosporangiales</taxon>
        <taxon>Thermomonosporaceae</taxon>
        <taxon>Actinocorallia</taxon>
    </lineage>
</organism>
<protein>
    <submittedName>
        <fullName evidence="2">Uncharacterized protein</fullName>
    </submittedName>
</protein>
<dbReference type="Proteomes" id="UP001500665">
    <property type="component" value="Unassembled WGS sequence"/>
</dbReference>
<feature type="compositionally biased region" description="Pro residues" evidence="1">
    <location>
        <begin position="81"/>
        <end position="96"/>
    </location>
</feature>
<gene>
    <name evidence="2" type="ORF">GCM10009550_31890</name>
</gene>
<evidence type="ECO:0000256" key="1">
    <source>
        <dbReference type="SAM" id="MobiDB-lite"/>
    </source>
</evidence>
<name>A0ABP4BM61_9ACTN</name>
<keyword evidence="3" id="KW-1185">Reference proteome</keyword>
<dbReference type="EMBL" id="BAAAHH010000011">
    <property type="protein sequence ID" value="GAA0951829.1"/>
    <property type="molecule type" value="Genomic_DNA"/>
</dbReference>
<feature type="compositionally biased region" description="Basic and acidic residues" evidence="1">
    <location>
        <begin position="50"/>
        <end position="59"/>
    </location>
</feature>